<reference evidence="12" key="1">
    <citation type="submission" date="2019-09" db="EMBL/GenBank/DDBJ databases">
        <title>Draft genome information of white flower Hibiscus syriacus.</title>
        <authorList>
            <person name="Kim Y.-M."/>
        </authorList>
    </citation>
    <scope>NUCLEOTIDE SEQUENCE [LARGE SCALE GENOMIC DNA]</scope>
    <source>
        <strain evidence="12">YM2019G1</strain>
    </source>
</reference>
<dbReference type="Gene3D" id="3.10.10.10">
    <property type="entry name" value="HIV Type 1 Reverse Transcriptase, subunit A, domain 1"/>
    <property type="match status" value="1"/>
</dbReference>
<dbReference type="InterPro" id="IPR002156">
    <property type="entry name" value="RNaseH_domain"/>
</dbReference>
<dbReference type="PANTHER" id="PTHR31744:SF236">
    <property type="entry name" value="NAC DOMAIN-CONTAINING PROTEIN 105"/>
    <property type="match status" value="1"/>
</dbReference>
<proteinExistence type="predicted"/>
<dbReference type="InterPro" id="IPR044730">
    <property type="entry name" value="RNase_H-like_dom_plant"/>
</dbReference>
<dbReference type="InterPro" id="IPR043502">
    <property type="entry name" value="DNA/RNA_pol_sf"/>
</dbReference>
<gene>
    <name evidence="12" type="ORF">F3Y22_tig00110733pilonHSYRG00125</name>
</gene>
<dbReference type="InterPro" id="IPR003441">
    <property type="entry name" value="NAC-dom"/>
</dbReference>
<sequence length="1230" mass="140691">MCTRIGKGGQGMKHLRKQNEAFFMKLAFKLVKDPTSLGYRRHISLNASCSQCGATTKDIDHILKTCPPALAIWKQLIKAEKMEEYLNVDIGPWILRNLQSKEFPKDESTDWATFLVPFFGRKPLIDVLSLTVAPFSTPLAPSCYLYCPDSIGVHLVSIVADVRGEEDKVYDISKSSSSPFTTVNRAWLLNFVLRGKSLPQAPRLFAHGKSLPHALFFVHRVSPYRRSLCCVHKALTGCTCGHMDLGNLHILVIRWRAWYIYPMSAAIDPPIPRDDPITTTRDPSITEDEDIDMDEDAINRVVFRIFRRILKSLYFGKSVDLGSFQGTFLESLHRIEILAGVMLGVSKFGAGDMFVMDYEIEFIRLSRYATVLVDTELDRCLRFENGLIYEIRIRVAIHREMKFNALVEITKTSAEIKRVELSGLSPDREVDFEAKVYFGSTMVSMSPYRMTPNKLKELKVQLQGLLDRGFIRPNVSPWKLNKNKIKNKYPLPRINDLFDQFRGASIFLKIDLRSGYYQLKDSSSDSEGKQVIRQVEQVDASHSGLGCVLMQDGKVFAYASRQLKPHEHNYPTHDQELASVIEYHPVKANIVVDSLSYKEISDMRTLFSSLSLFDDGNMLAELQGTSSKYTFDQDDILCFHGYYCIPKDDELRQYILQNAHSSPYAMHPGGENVIVDRLTKPAHFIPVRVNYSLNKLAKLYIYEIIILYDVPLFIISDQDPKFTSRFWKALHEALGLSESISMEESVEIERKDPDHIIQIEEVESRPDLSYEEEPVQILDWDEKVLRNKNISMSTVYILSPLSSSCESEEYKVFDILKSSSPPFTAANRAWVSPYCKLLSFVLRVYGYGEPTHYGDQMEIVVDRRLADMASGGLTTPIYVPSGLGGYMLVVAEVESNISKVCYLAANSMDRAKCKGEHVFILCGEVMVREDKNYEEAWNNNSGEAICRGVARNIKGEWKWGYAKKIGFCSTLEAELWGILEGLRLAWESGEKLIVIESDNSEAIKLLNEGNLRDRQLTILQRIDKLKQQDWTIKITHIPRQMNKVADLITKHAWTLTNGLQVFHQPPEGLDGRLNAERPISNNKYNEISVPPGFRFHPTEEELVGYYLRKKVASQKIDLDVIRNIDLYRIEPWDLQDLNNGYDDDGIERCRIGYEEQSEWYFFSHKDKKYPTGTKTNRATMAGFWKATGRDKAVYDKSKLIGMRKTLVFYKGRAPNGHKTDWIMHEYSVGK</sequence>
<dbReference type="InterPro" id="IPR012337">
    <property type="entry name" value="RNaseH-like_sf"/>
</dbReference>
<dbReference type="EMBL" id="VEPZ02001094">
    <property type="protein sequence ID" value="KAE8695135.1"/>
    <property type="molecule type" value="Genomic_DNA"/>
</dbReference>
<evidence type="ECO:0000256" key="2">
    <source>
        <dbReference type="ARBA" id="ARBA00022695"/>
    </source>
</evidence>
<evidence type="ECO:0000256" key="1">
    <source>
        <dbReference type="ARBA" id="ARBA00022679"/>
    </source>
</evidence>
<dbReference type="InterPro" id="IPR043128">
    <property type="entry name" value="Rev_trsase/Diguanyl_cyclase"/>
</dbReference>
<dbReference type="SUPFAM" id="SSF56672">
    <property type="entry name" value="DNA/RNA polymerases"/>
    <property type="match status" value="1"/>
</dbReference>
<evidence type="ECO:0000256" key="6">
    <source>
        <dbReference type="ARBA" id="ARBA00022918"/>
    </source>
</evidence>
<comment type="caution">
    <text evidence="12">The sequence shown here is derived from an EMBL/GenBank/DDBJ whole genome shotgun (WGS) entry which is preliminary data.</text>
</comment>
<dbReference type="Proteomes" id="UP000436088">
    <property type="component" value="Unassembled WGS sequence"/>
</dbReference>
<dbReference type="Pfam" id="PF02365">
    <property type="entry name" value="NAM"/>
    <property type="match status" value="1"/>
</dbReference>
<keyword evidence="2" id="KW-0548">Nucleotidyltransferase</keyword>
<dbReference type="CDD" id="cd06222">
    <property type="entry name" value="RNase_H_like"/>
    <property type="match status" value="1"/>
</dbReference>
<dbReference type="GO" id="GO:0004523">
    <property type="term" value="F:RNA-DNA hybrid ribonuclease activity"/>
    <property type="evidence" value="ECO:0007669"/>
    <property type="project" value="InterPro"/>
</dbReference>
<keyword evidence="1" id="KW-0808">Transferase</keyword>
<keyword evidence="10" id="KW-0539">Nucleus</keyword>
<dbReference type="PANTHER" id="PTHR31744">
    <property type="entry name" value="PROTEIN CUP-SHAPED COTYLEDON 2-RELATED"/>
    <property type="match status" value="1"/>
</dbReference>
<accession>A0A6A2ZW77</accession>
<dbReference type="SUPFAM" id="SSF53098">
    <property type="entry name" value="Ribonuclease H-like"/>
    <property type="match status" value="2"/>
</dbReference>
<dbReference type="Gene3D" id="2.170.150.80">
    <property type="entry name" value="NAC domain"/>
    <property type="match status" value="1"/>
</dbReference>
<dbReference type="AlphaFoldDB" id="A0A6A2ZW77"/>
<protein>
    <submittedName>
        <fullName evidence="12">NAC domain-containing protein 76</fullName>
    </submittedName>
</protein>
<keyword evidence="9" id="KW-0804">Transcription</keyword>
<evidence type="ECO:0000256" key="5">
    <source>
        <dbReference type="ARBA" id="ARBA00022801"/>
    </source>
</evidence>
<evidence type="ECO:0000259" key="11">
    <source>
        <dbReference type="PROSITE" id="PS51005"/>
    </source>
</evidence>
<dbReference type="GO" id="GO:0003677">
    <property type="term" value="F:DNA binding"/>
    <property type="evidence" value="ECO:0007669"/>
    <property type="project" value="UniProtKB-KW"/>
</dbReference>
<evidence type="ECO:0000256" key="4">
    <source>
        <dbReference type="ARBA" id="ARBA00022759"/>
    </source>
</evidence>
<evidence type="ECO:0000256" key="10">
    <source>
        <dbReference type="ARBA" id="ARBA00023242"/>
    </source>
</evidence>
<evidence type="ECO:0000256" key="8">
    <source>
        <dbReference type="ARBA" id="ARBA00023125"/>
    </source>
</evidence>
<keyword evidence="7" id="KW-0805">Transcription regulation</keyword>
<evidence type="ECO:0000256" key="3">
    <source>
        <dbReference type="ARBA" id="ARBA00022722"/>
    </source>
</evidence>
<feature type="domain" description="NAC" evidence="11">
    <location>
        <begin position="1089"/>
        <end position="1230"/>
    </location>
</feature>
<keyword evidence="8" id="KW-0238">DNA-binding</keyword>
<dbReference type="SUPFAM" id="SSF101941">
    <property type="entry name" value="NAC domain"/>
    <property type="match status" value="1"/>
</dbReference>
<organism evidence="12 13">
    <name type="scientific">Hibiscus syriacus</name>
    <name type="common">Rose of Sharon</name>
    <dbReference type="NCBI Taxonomy" id="106335"/>
    <lineage>
        <taxon>Eukaryota</taxon>
        <taxon>Viridiplantae</taxon>
        <taxon>Streptophyta</taxon>
        <taxon>Embryophyta</taxon>
        <taxon>Tracheophyta</taxon>
        <taxon>Spermatophyta</taxon>
        <taxon>Magnoliopsida</taxon>
        <taxon>eudicotyledons</taxon>
        <taxon>Gunneridae</taxon>
        <taxon>Pentapetalae</taxon>
        <taxon>rosids</taxon>
        <taxon>malvids</taxon>
        <taxon>Malvales</taxon>
        <taxon>Malvaceae</taxon>
        <taxon>Malvoideae</taxon>
        <taxon>Hibiscus</taxon>
    </lineage>
</organism>
<keyword evidence="3" id="KW-0540">Nuclease</keyword>
<dbReference type="InterPro" id="IPR041373">
    <property type="entry name" value="RT_RNaseH"/>
</dbReference>
<keyword evidence="13" id="KW-1185">Reference proteome</keyword>
<dbReference type="Pfam" id="PF13456">
    <property type="entry name" value="RVT_3"/>
    <property type="match status" value="1"/>
</dbReference>
<dbReference type="InterPro" id="IPR036093">
    <property type="entry name" value="NAC_dom_sf"/>
</dbReference>
<evidence type="ECO:0000313" key="12">
    <source>
        <dbReference type="EMBL" id="KAE8695135.1"/>
    </source>
</evidence>
<dbReference type="PROSITE" id="PS51005">
    <property type="entry name" value="NAC"/>
    <property type="match status" value="1"/>
</dbReference>
<evidence type="ECO:0000256" key="7">
    <source>
        <dbReference type="ARBA" id="ARBA00023015"/>
    </source>
</evidence>
<dbReference type="Pfam" id="PF17917">
    <property type="entry name" value="RT_RNaseH"/>
    <property type="match status" value="1"/>
</dbReference>
<keyword evidence="5" id="KW-0378">Hydrolase</keyword>
<dbReference type="InterPro" id="IPR036397">
    <property type="entry name" value="RNaseH_sf"/>
</dbReference>
<evidence type="ECO:0000256" key="9">
    <source>
        <dbReference type="ARBA" id="ARBA00023163"/>
    </source>
</evidence>
<dbReference type="Gene3D" id="3.30.420.10">
    <property type="entry name" value="Ribonuclease H-like superfamily/Ribonuclease H"/>
    <property type="match status" value="2"/>
</dbReference>
<dbReference type="Gene3D" id="3.30.70.270">
    <property type="match status" value="1"/>
</dbReference>
<keyword evidence="4" id="KW-0255">Endonuclease</keyword>
<dbReference type="GO" id="GO:0003964">
    <property type="term" value="F:RNA-directed DNA polymerase activity"/>
    <property type="evidence" value="ECO:0007669"/>
    <property type="project" value="UniProtKB-KW"/>
</dbReference>
<name>A0A6A2ZW77_HIBSY</name>
<dbReference type="GO" id="GO:0006355">
    <property type="term" value="P:regulation of DNA-templated transcription"/>
    <property type="evidence" value="ECO:0007669"/>
    <property type="project" value="InterPro"/>
</dbReference>
<keyword evidence="6" id="KW-0695">RNA-directed DNA polymerase</keyword>
<evidence type="ECO:0000313" key="13">
    <source>
        <dbReference type="Proteomes" id="UP000436088"/>
    </source>
</evidence>